<reference evidence="2" key="1">
    <citation type="journal article" date="2019" name="Int. J. Syst. Evol. Microbiol.">
        <title>The Global Catalogue of Microorganisms (GCM) 10K type strain sequencing project: providing services to taxonomists for standard genome sequencing and annotation.</title>
        <authorList>
            <consortium name="The Broad Institute Genomics Platform"/>
            <consortium name="The Broad Institute Genome Sequencing Center for Infectious Disease"/>
            <person name="Wu L."/>
            <person name="Ma J."/>
        </authorList>
    </citation>
    <scope>NUCLEOTIDE SEQUENCE [LARGE SCALE GENOMIC DNA]</scope>
    <source>
        <strain evidence="2">JCM 12149</strain>
    </source>
</reference>
<dbReference type="EMBL" id="BAAADM010000002">
    <property type="protein sequence ID" value="GAA0428186.1"/>
    <property type="molecule type" value="Genomic_DNA"/>
</dbReference>
<dbReference type="RefSeq" id="WP_343750396.1">
    <property type="nucleotide sequence ID" value="NZ_BAAADM010000002.1"/>
</dbReference>
<dbReference type="PANTHER" id="PTHR40051">
    <property type="entry name" value="IG HYPOTHETICAL 15966"/>
    <property type="match status" value="1"/>
</dbReference>
<accession>A0ABP3IUV4</accession>
<dbReference type="InterPro" id="IPR014962">
    <property type="entry name" value="YolD"/>
</dbReference>
<organism evidence="1 2">
    <name type="scientific">Lentibacillus halophilus</name>
    <dbReference type="NCBI Taxonomy" id="295065"/>
    <lineage>
        <taxon>Bacteria</taxon>
        <taxon>Bacillati</taxon>
        <taxon>Bacillota</taxon>
        <taxon>Bacilli</taxon>
        <taxon>Bacillales</taxon>
        <taxon>Bacillaceae</taxon>
        <taxon>Lentibacillus</taxon>
    </lineage>
</organism>
<dbReference type="PANTHER" id="PTHR40051:SF1">
    <property type="entry name" value="YOLD-LIKE FAMILY PROTEIN"/>
    <property type="match status" value="1"/>
</dbReference>
<keyword evidence="2" id="KW-1185">Reference proteome</keyword>
<protein>
    <submittedName>
        <fullName evidence="1">YolD-like family protein</fullName>
    </submittedName>
</protein>
<gene>
    <name evidence="1" type="ORF">GCM10008983_00550</name>
</gene>
<dbReference type="Pfam" id="PF08863">
    <property type="entry name" value="YolD"/>
    <property type="match status" value="1"/>
</dbReference>
<name>A0ABP3IUV4_9BACI</name>
<dbReference type="Proteomes" id="UP001501459">
    <property type="component" value="Unassembled WGS sequence"/>
</dbReference>
<comment type="caution">
    <text evidence="1">The sequence shown here is derived from an EMBL/GenBank/DDBJ whole genome shotgun (WGS) entry which is preliminary data.</text>
</comment>
<evidence type="ECO:0000313" key="2">
    <source>
        <dbReference type="Proteomes" id="UP001501459"/>
    </source>
</evidence>
<proteinExistence type="predicted"/>
<sequence>MSNIYDRGSKKWTAMMMPEHEELLRKMWKEQDYKEKPILDEQQKEDVDARLQEAVYYHRTVEVKHYNGRDFLTSKGTVSKIDERQLWLDNGATIKLEDVLDVRIDDIG</sequence>
<evidence type="ECO:0000313" key="1">
    <source>
        <dbReference type="EMBL" id="GAA0428186.1"/>
    </source>
</evidence>